<evidence type="ECO:0000313" key="3">
    <source>
        <dbReference type="EMBL" id="KAB1200376.1"/>
    </source>
</evidence>
<protein>
    <submittedName>
        <fullName evidence="3">Uncharacterized protein</fullName>
    </submittedName>
</protein>
<reference evidence="3 4" key="1">
    <citation type="journal article" date="2019" name="Plant Biotechnol. J.">
        <title>The red bayberry genome and genetic basis of sex determination.</title>
        <authorList>
            <person name="Jia H.M."/>
            <person name="Jia H.J."/>
            <person name="Cai Q.L."/>
            <person name="Wang Y."/>
            <person name="Zhao H.B."/>
            <person name="Yang W.F."/>
            <person name="Wang G.Y."/>
            <person name="Li Y.H."/>
            <person name="Zhan D.L."/>
            <person name="Shen Y.T."/>
            <person name="Niu Q.F."/>
            <person name="Chang L."/>
            <person name="Qiu J."/>
            <person name="Zhao L."/>
            <person name="Xie H.B."/>
            <person name="Fu W.Y."/>
            <person name="Jin J."/>
            <person name="Li X.W."/>
            <person name="Jiao Y."/>
            <person name="Zhou C.C."/>
            <person name="Tu T."/>
            <person name="Chai C.Y."/>
            <person name="Gao J.L."/>
            <person name="Fan L.J."/>
            <person name="van de Weg E."/>
            <person name="Wang J.Y."/>
            <person name="Gao Z.S."/>
        </authorList>
    </citation>
    <scope>NUCLEOTIDE SEQUENCE [LARGE SCALE GENOMIC DNA]</scope>
    <source>
        <tissue evidence="3">Leaves</tissue>
    </source>
</reference>
<feature type="transmembrane region" description="Helical" evidence="2">
    <location>
        <begin position="111"/>
        <end position="132"/>
    </location>
</feature>
<sequence length="134" mass="14652">MEQISIVVESSLPGRSPARVSQAESPTSQTNAAFDADISSIGVESSTLPSPAHVPRAESSPSSINSAFDRIPTEPATTEDITQESSLPNLVILPNVNPQLPGQIWRLAVNLFYFLFYINFLLILFEASTLYVKW</sequence>
<name>A0A6A1UJL5_9ROSI</name>
<evidence type="ECO:0000256" key="2">
    <source>
        <dbReference type="SAM" id="Phobius"/>
    </source>
</evidence>
<feature type="region of interest" description="Disordered" evidence="1">
    <location>
        <begin position="9"/>
        <end position="83"/>
    </location>
</feature>
<organism evidence="3 4">
    <name type="scientific">Morella rubra</name>
    <name type="common">Chinese bayberry</name>
    <dbReference type="NCBI Taxonomy" id="262757"/>
    <lineage>
        <taxon>Eukaryota</taxon>
        <taxon>Viridiplantae</taxon>
        <taxon>Streptophyta</taxon>
        <taxon>Embryophyta</taxon>
        <taxon>Tracheophyta</taxon>
        <taxon>Spermatophyta</taxon>
        <taxon>Magnoliopsida</taxon>
        <taxon>eudicotyledons</taxon>
        <taxon>Gunneridae</taxon>
        <taxon>Pentapetalae</taxon>
        <taxon>rosids</taxon>
        <taxon>fabids</taxon>
        <taxon>Fagales</taxon>
        <taxon>Myricaceae</taxon>
        <taxon>Morella</taxon>
    </lineage>
</organism>
<dbReference type="AlphaFoldDB" id="A0A6A1UJL5"/>
<keyword evidence="2" id="KW-0472">Membrane</keyword>
<evidence type="ECO:0000313" key="4">
    <source>
        <dbReference type="Proteomes" id="UP000516437"/>
    </source>
</evidence>
<feature type="compositionally biased region" description="Polar residues" evidence="1">
    <location>
        <begin position="22"/>
        <end position="32"/>
    </location>
</feature>
<dbReference type="Proteomes" id="UP000516437">
    <property type="component" value="Unassembled WGS sequence"/>
</dbReference>
<gene>
    <name evidence="3" type="ORF">CJ030_MR0G007486</name>
</gene>
<comment type="caution">
    <text evidence="3">The sequence shown here is derived from an EMBL/GenBank/DDBJ whole genome shotgun (WGS) entry which is preliminary data.</text>
</comment>
<keyword evidence="2" id="KW-1133">Transmembrane helix</keyword>
<evidence type="ECO:0000256" key="1">
    <source>
        <dbReference type="SAM" id="MobiDB-lite"/>
    </source>
</evidence>
<keyword evidence="2" id="KW-0812">Transmembrane</keyword>
<accession>A0A6A1UJL5</accession>
<dbReference type="EMBL" id="RXIC02000171">
    <property type="protein sequence ID" value="KAB1200376.1"/>
    <property type="molecule type" value="Genomic_DNA"/>
</dbReference>
<proteinExistence type="predicted"/>
<keyword evidence="4" id="KW-1185">Reference proteome</keyword>